<gene>
    <name evidence="1" type="ORF">LIPSTDRAFT_204741</name>
</gene>
<protein>
    <submittedName>
        <fullName evidence="1">Uncharacterized protein</fullName>
    </submittedName>
</protein>
<organism evidence="1 2">
    <name type="scientific">Lipomyces starkeyi NRRL Y-11557</name>
    <dbReference type="NCBI Taxonomy" id="675824"/>
    <lineage>
        <taxon>Eukaryota</taxon>
        <taxon>Fungi</taxon>
        <taxon>Dikarya</taxon>
        <taxon>Ascomycota</taxon>
        <taxon>Saccharomycotina</taxon>
        <taxon>Lipomycetes</taxon>
        <taxon>Lipomycetales</taxon>
        <taxon>Lipomycetaceae</taxon>
        <taxon>Lipomyces</taxon>
    </lineage>
</organism>
<dbReference type="EMBL" id="KV454290">
    <property type="protein sequence ID" value="ODQ75321.1"/>
    <property type="molecule type" value="Genomic_DNA"/>
</dbReference>
<name>A0A1E3QCC1_LIPST</name>
<evidence type="ECO:0000313" key="1">
    <source>
        <dbReference type="EMBL" id="ODQ75321.1"/>
    </source>
</evidence>
<keyword evidence="2" id="KW-1185">Reference proteome</keyword>
<reference evidence="1 2" key="1">
    <citation type="journal article" date="2016" name="Proc. Natl. Acad. Sci. U.S.A.">
        <title>Comparative genomics of biotechnologically important yeasts.</title>
        <authorList>
            <person name="Riley R."/>
            <person name="Haridas S."/>
            <person name="Wolfe K.H."/>
            <person name="Lopes M.R."/>
            <person name="Hittinger C.T."/>
            <person name="Goeker M."/>
            <person name="Salamov A.A."/>
            <person name="Wisecaver J.H."/>
            <person name="Long T.M."/>
            <person name="Calvey C.H."/>
            <person name="Aerts A.L."/>
            <person name="Barry K.W."/>
            <person name="Choi C."/>
            <person name="Clum A."/>
            <person name="Coughlan A.Y."/>
            <person name="Deshpande S."/>
            <person name="Douglass A.P."/>
            <person name="Hanson S.J."/>
            <person name="Klenk H.-P."/>
            <person name="LaButti K.M."/>
            <person name="Lapidus A."/>
            <person name="Lindquist E.A."/>
            <person name="Lipzen A.M."/>
            <person name="Meier-Kolthoff J.P."/>
            <person name="Ohm R.A."/>
            <person name="Otillar R.P."/>
            <person name="Pangilinan J.L."/>
            <person name="Peng Y."/>
            <person name="Rokas A."/>
            <person name="Rosa C.A."/>
            <person name="Scheuner C."/>
            <person name="Sibirny A.A."/>
            <person name="Slot J.C."/>
            <person name="Stielow J.B."/>
            <person name="Sun H."/>
            <person name="Kurtzman C.P."/>
            <person name="Blackwell M."/>
            <person name="Grigoriev I.V."/>
            <person name="Jeffries T.W."/>
        </authorList>
    </citation>
    <scope>NUCLEOTIDE SEQUENCE [LARGE SCALE GENOMIC DNA]</scope>
    <source>
        <strain evidence="1 2">NRRL Y-11557</strain>
    </source>
</reference>
<dbReference type="OrthoDB" id="10318495at2759"/>
<dbReference type="Proteomes" id="UP000094385">
    <property type="component" value="Unassembled WGS sequence"/>
</dbReference>
<dbReference type="AlphaFoldDB" id="A0A1E3QCC1"/>
<proteinExistence type="predicted"/>
<evidence type="ECO:0000313" key="2">
    <source>
        <dbReference type="Proteomes" id="UP000094385"/>
    </source>
</evidence>
<sequence>MVQSTPYNDIIKAAPKSSQDALLTYFCASNASNITDYFSNSTTTCKVGNVTYTGRDQIVTEYLLDDRQSTLDKRSRWYRSGSHVAKYFALNALSSVVGGLGGATVHLGRSAFAILITTDNKLVSAGQAVTKLSR</sequence>
<accession>A0A1E3QCC1</accession>